<evidence type="ECO:0000313" key="1">
    <source>
        <dbReference type="EMBL" id="GAA1616823.1"/>
    </source>
</evidence>
<keyword evidence="2" id="KW-1185">Reference proteome</keyword>
<proteinExistence type="predicted"/>
<reference evidence="1 2" key="1">
    <citation type="journal article" date="2019" name="Int. J. Syst. Evol. Microbiol.">
        <title>The Global Catalogue of Microorganisms (GCM) 10K type strain sequencing project: providing services to taxonomists for standard genome sequencing and annotation.</title>
        <authorList>
            <consortium name="The Broad Institute Genomics Platform"/>
            <consortium name="The Broad Institute Genome Sequencing Center for Infectious Disease"/>
            <person name="Wu L."/>
            <person name="Ma J."/>
        </authorList>
    </citation>
    <scope>NUCLEOTIDE SEQUENCE [LARGE SCALE GENOMIC DNA]</scope>
    <source>
        <strain evidence="1 2">JCM 14969</strain>
    </source>
</reference>
<organism evidence="1 2">
    <name type="scientific">Kribbella sancticallisti</name>
    <dbReference type="NCBI Taxonomy" id="460087"/>
    <lineage>
        <taxon>Bacteria</taxon>
        <taxon>Bacillati</taxon>
        <taxon>Actinomycetota</taxon>
        <taxon>Actinomycetes</taxon>
        <taxon>Propionibacteriales</taxon>
        <taxon>Kribbellaceae</taxon>
        <taxon>Kribbella</taxon>
    </lineage>
</organism>
<dbReference type="Proteomes" id="UP001500393">
    <property type="component" value="Unassembled WGS sequence"/>
</dbReference>
<evidence type="ECO:0000313" key="2">
    <source>
        <dbReference type="Proteomes" id="UP001500393"/>
    </source>
</evidence>
<gene>
    <name evidence="1" type="ORF">GCM10009789_83540</name>
</gene>
<dbReference type="EMBL" id="BAAAOS010000066">
    <property type="protein sequence ID" value="GAA1616823.1"/>
    <property type="molecule type" value="Genomic_DNA"/>
</dbReference>
<protein>
    <submittedName>
        <fullName evidence="1">Uncharacterized protein</fullName>
    </submittedName>
</protein>
<sequence length="106" mass="11983">MRPGTGEADWSIWDNAANGLRGSGLHEAEAHRQAAELELQYDAHGYRPAETYQKVDPPKHVQAWQPAGVLVAWVREGGEWLGQVRDDDGRYHWVPGDELREAKDRP</sequence>
<name>A0ABN2EUA5_9ACTN</name>
<comment type="caution">
    <text evidence="1">The sequence shown here is derived from an EMBL/GenBank/DDBJ whole genome shotgun (WGS) entry which is preliminary data.</text>
</comment>
<accession>A0ABN2EUA5</accession>